<protein>
    <recommendedName>
        <fullName evidence="8">Peroxisomal membrane protein PMP22</fullName>
    </recommendedName>
</protein>
<keyword evidence="5 6" id="KW-0472">Membrane</keyword>
<feature type="transmembrane region" description="Helical" evidence="6">
    <location>
        <begin position="113"/>
        <end position="131"/>
    </location>
</feature>
<reference evidence="7" key="1">
    <citation type="submission" date="2018-02" db="EMBL/GenBank/DDBJ databases">
        <authorList>
            <person name="Cohen D.B."/>
            <person name="Kent A.D."/>
        </authorList>
    </citation>
    <scope>NUCLEOTIDE SEQUENCE</scope>
</reference>
<accession>A0A2N9H9N8</accession>
<evidence type="ECO:0000256" key="4">
    <source>
        <dbReference type="ARBA" id="ARBA00022989"/>
    </source>
</evidence>
<dbReference type="GO" id="GO:0016020">
    <property type="term" value="C:membrane"/>
    <property type="evidence" value="ECO:0007669"/>
    <property type="project" value="UniProtKB-SubCell"/>
</dbReference>
<evidence type="ECO:0000313" key="7">
    <source>
        <dbReference type="EMBL" id="SPD08289.1"/>
    </source>
</evidence>
<sequence>MSERKEFAIIHSQNLKELEAKIEHRVDGKEGFVESVLVAASTSSTENKGISDLVSQKLTGIQKIQLRRLILKVVLLEQLTSSPWNNLLFLAYYGLIIEGRPWMQVKTKIKKDYPSVQLTAWTFWPVAGWINHQYVPLQFRVIFHSFVAFGWGIFLNLRARSLALTKAK</sequence>
<gene>
    <name evidence="7" type="ORF">FSB_LOCUS36171</name>
</gene>
<comment type="similarity">
    <text evidence="2 6">Belongs to the peroxisomal membrane protein PXMP2/4 family.</text>
</comment>
<evidence type="ECO:0000256" key="2">
    <source>
        <dbReference type="ARBA" id="ARBA00006824"/>
    </source>
</evidence>
<evidence type="ECO:0000256" key="6">
    <source>
        <dbReference type="RuleBase" id="RU363053"/>
    </source>
</evidence>
<name>A0A2N9H9N8_FAGSY</name>
<dbReference type="PANTHER" id="PTHR11266:SF86">
    <property type="entry name" value="PEROXISOMAL MEMBRANE PROTEIN PMP22"/>
    <property type="match status" value="1"/>
</dbReference>
<keyword evidence="3 6" id="KW-0812">Transmembrane</keyword>
<dbReference type="AlphaFoldDB" id="A0A2N9H9N8"/>
<evidence type="ECO:0000256" key="5">
    <source>
        <dbReference type="ARBA" id="ARBA00023136"/>
    </source>
</evidence>
<dbReference type="PANTHER" id="PTHR11266">
    <property type="entry name" value="PEROXISOMAL MEMBRANE PROTEIN 2, PXMP2 MPV17"/>
    <property type="match status" value="1"/>
</dbReference>
<evidence type="ECO:0008006" key="8">
    <source>
        <dbReference type="Google" id="ProtNLM"/>
    </source>
</evidence>
<dbReference type="InterPro" id="IPR007248">
    <property type="entry name" value="Mpv17_PMP22"/>
</dbReference>
<proteinExistence type="inferred from homology"/>
<evidence type="ECO:0000256" key="1">
    <source>
        <dbReference type="ARBA" id="ARBA00004141"/>
    </source>
</evidence>
<feature type="transmembrane region" description="Helical" evidence="6">
    <location>
        <begin position="137"/>
        <end position="157"/>
    </location>
</feature>
<organism evidence="7">
    <name type="scientific">Fagus sylvatica</name>
    <name type="common">Beechnut</name>
    <dbReference type="NCBI Taxonomy" id="28930"/>
    <lineage>
        <taxon>Eukaryota</taxon>
        <taxon>Viridiplantae</taxon>
        <taxon>Streptophyta</taxon>
        <taxon>Embryophyta</taxon>
        <taxon>Tracheophyta</taxon>
        <taxon>Spermatophyta</taxon>
        <taxon>Magnoliopsida</taxon>
        <taxon>eudicotyledons</taxon>
        <taxon>Gunneridae</taxon>
        <taxon>Pentapetalae</taxon>
        <taxon>rosids</taxon>
        <taxon>fabids</taxon>
        <taxon>Fagales</taxon>
        <taxon>Fagaceae</taxon>
        <taxon>Fagus</taxon>
    </lineage>
</organism>
<keyword evidence="4 6" id="KW-1133">Transmembrane helix</keyword>
<dbReference type="GO" id="GO:0005737">
    <property type="term" value="C:cytoplasm"/>
    <property type="evidence" value="ECO:0007669"/>
    <property type="project" value="TreeGrafter"/>
</dbReference>
<dbReference type="Pfam" id="PF04117">
    <property type="entry name" value="Mpv17_PMP22"/>
    <property type="match status" value="1"/>
</dbReference>
<comment type="subcellular location">
    <subcellularLocation>
        <location evidence="1">Membrane</location>
        <topology evidence="1">Multi-pass membrane protein</topology>
    </subcellularLocation>
</comment>
<evidence type="ECO:0000256" key="3">
    <source>
        <dbReference type="ARBA" id="ARBA00022692"/>
    </source>
</evidence>
<dbReference type="EMBL" id="OIVN01003024">
    <property type="protein sequence ID" value="SPD08289.1"/>
    <property type="molecule type" value="Genomic_DNA"/>
</dbReference>